<keyword evidence="2" id="KW-0456">Lyase</keyword>
<dbReference type="OrthoDB" id="9787660at2"/>
<organism evidence="3 4">
    <name type="scientific">Oceanobacillus halophilus</name>
    <dbReference type="NCBI Taxonomy" id="930130"/>
    <lineage>
        <taxon>Bacteria</taxon>
        <taxon>Bacillati</taxon>
        <taxon>Bacillota</taxon>
        <taxon>Bacilli</taxon>
        <taxon>Bacillales</taxon>
        <taxon>Bacillaceae</taxon>
        <taxon>Oceanobacillus</taxon>
    </lineage>
</organism>
<comment type="caution">
    <text evidence="3">The sequence shown here is derived from an EMBL/GenBank/DDBJ whole genome shotgun (WGS) entry which is preliminary data.</text>
</comment>
<accession>A0A495A8Q8</accession>
<sequence length="255" mass="28486">MSSLIYRKEGNVSYIFLNRQERRNAINIQLAKEFLEYLDIFKKDQDARVLILSGEGEKAFCSGIDLKESIEDNAGIKRRASTRGKIFEAIIETWKPVVCAINGDAVGAGCEIALASDYRIAVKESKIGLPESRRGMGASFGATLLPKIVSPGVASYLLFTGKLIDADEAFKIRLIDEVLPNQTALQERANEIAKEICYGAPLSVKRMKETIWKTMGTPLFQALRMDIGPNVYESEDRIEGARAFIEKRLPIWKGY</sequence>
<gene>
    <name evidence="3" type="ORF">D8M06_05470</name>
</gene>
<dbReference type="PANTHER" id="PTHR11941:SF54">
    <property type="entry name" value="ENOYL-COA HYDRATASE, MITOCHONDRIAL"/>
    <property type="match status" value="1"/>
</dbReference>
<reference evidence="3 4" key="1">
    <citation type="journal article" date="2016" name="Int. J. Syst. Evol. Microbiol.">
        <title>Oceanobacillus halophilus sp. nov., a novel moderately halophilic bacterium from a hypersaline lake.</title>
        <authorList>
            <person name="Amoozegar M.A."/>
            <person name="Bagheri M."/>
            <person name="Makhdoumi A."/>
            <person name="Nikou M.M."/>
            <person name="Fazeli S.A.S."/>
            <person name="Schumann P."/>
            <person name="Sproer C."/>
            <person name="Sanchez-Porro C."/>
            <person name="Ventosa A."/>
        </authorList>
    </citation>
    <scope>NUCLEOTIDE SEQUENCE [LARGE SCALE GENOMIC DNA]</scope>
    <source>
        <strain evidence="3 4">DSM 23996</strain>
    </source>
</reference>
<dbReference type="EMBL" id="RBZP01000002">
    <property type="protein sequence ID" value="RKQ35715.1"/>
    <property type="molecule type" value="Genomic_DNA"/>
</dbReference>
<dbReference type="CDD" id="cd06558">
    <property type="entry name" value="crotonase-like"/>
    <property type="match status" value="1"/>
</dbReference>
<dbReference type="GO" id="GO:0006635">
    <property type="term" value="P:fatty acid beta-oxidation"/>
    <property type="evidence" value="ECO:0007669"/>
    <property type="project" value="TreeGrafter"/>
</dbReference>
<proteinExistence type="inferred from homology"/>
<dbReference type="GO" id="GO:0016853">
    <property type="term" value="F:isomerase activity"/>
    <property type="evidence" value="ECO:0007669"/>
    <property type="project" value="UniProtKB-KW"/>
</dbReference>
<evidence type="ECO:0000256" key="2">
    <source>
        <dbReference type="ARBA" id="ARBA00023239"/>
    </source>
</evidence>
<dbReference type="InterPro" id="IPR029045">
    <property type="entry name" value="ClpP/crotonase-like_dom_sf"/>
</dbReference>
<dbReference type="Pfam" id="PF00378">
    <property type="entry name" value="ECH_1"/>
    <property type="match status" value="1"/>
</dbReference>
<dbReference type="RefSeq" id="WP_121203368.1">
    <property type="nucleotide sequence ID" value="NZ_RBZP01000002.1"/>
</dbReference>
<keyword evidence="3" id="KW-0413">Isomerase</keyword>
<dbReference type="InterPro" id="IPR001753">
    <property type="entry name" value="Enoyl-CoA_hydra/iso"/>
</dbReference>
<protein>
    <submittedName>
        <fullName evidence="3">Enoyl-CoA hydratase/isomerase family protein</fullName>
    </submittedName>
</protein>
<dbReference type="PANTHER" id="PTHR11941">
    <property type="entry name" value="ENOYL-COA HYDRATASE-RELATED"/>
    <property type="match status" value="1"/>
</dbReference>
<dbReference type="Proteomes" id="UP000269301">
    <property type="component" value="Unassembled WGS sequence"/>
</dbReference>
<evidence type="ECO:0000313" key="4">
    <source>
        <dbReference type="Proteomes" id="UP000269301"/>
    </source>
</evidence>
<dbReference type="Gene3D" id="1.10.12.10">
    <property type="entry name" value="Lyase 2-enoyl-coa Hydratase, Chain A, domain 2"/>
    <property type="match status" value="1"/>
</dbReference>
<name>A0A495A8Q8_9BACI</name>
<dbReference type="Gene3D" id="3.90.226.10">
    <property type="entry name" value="2-enoyl-CoA Hydratase, Chain A, domain 1"/>
    <property type="match status" value="1"/>
</dbReference>
<dbReference type="AlphaFoldDB" id="A0A495A8Q8"/>
<dbReference type="GO" id="GO:0016829">
    <property type="term" value="F:lyase activity"/>
    <property type="evidence" value="ECO:0007669"/>
    <property type="project" value="UniProtKB-KW"/>
</dbReference>
<dbReference type="SUPFAM" id="SSF52096">
    <property type="entry name" value="ClpP/crotonase"/>
    <property type="match status" value="1"/>
</dbReference>
<keyword evidence="4" id="KW-1185">Reference proteome</keyword>
<dbReference type="InterPro" id="IPR014748">
    <property type="entry name" value="Enoyl-CoA_hydra_C"/>
</dbReference>
<evidence type="ECO:0000256" key="1">
    <source>
        <dbReference type="ARBA" id="ARBA00005254"/>
    </source>
</evidence>
<comment type="similarity">
    <text evidence="1">Belongs to the enoyl-CoA hydratase/isomerase family.</text>
</comment>
<evidence type="ECO:0000313" key="3">
    <source>
        <dbReference type="EMBL" id="RKQ35715.1"/>
    </source>
</evidence>